<dbReference type="AlphaFoldDB" id="A0A1Q9B3J9"/>
<reference evidence="1 2" key="1">
    <citation type="submission" date="2016-09" db="EMBL/GenBank/DDBJ databases">
        <title>Rhizobium sp. nov., a novel species isolated from the rice rhizosphere.</title>
        <authorList>
            <person name="Zhao J."/>
            <person name="Zhang X."/>
        </authorList>
    </citation>
    <scope>NUCLEOTIDE SEQUENCE [LARGE SCALE GENOMIC DNA]</scope>
    <source>
        <strain evidence="1 2">1.7048</strain>
    </source>
</reference>
<organism evidence="1 2">
    <name type="scientific">Xaviernesmea oryzae</name>
    <dbReference type="NCBI Taxonomy" id="464029"/>
    <lineage>
        <taxon>Bacteria</taxon>
        <taxon>Pseudomonadati</taxon>
        <taxon>Pseudomonadota</taxon>
        <taxon>Alphaproteobacteria</taxon>
        <taxon>Hyphomicrobiales</taxon>
        <taxon>Rhizobiaceae</taxon>
        <taxon>Rhizobium/Agrobacterium group</taxon>
        <taxon>Xaviernesmea</taxon>
    </lineage>
</organism>
<dbReference type="Proteomes" id="UP000186364">
    <property type="component" value="Unassembled WGS sequence"/>
</dbReference>
<comment type="caution">
    <text evidence="1">The sequence shown here is derived from an EMBL/GenBank/DDBJ whole genome shotgun (WGS) entry which is preliminary data.</text>
</comment>
<sequence>MRQVEKQQRLRKIIPVPQVVRCYFDKNPISYDMEFIQGLDFRQACLSKPMSWINVFVECMCTHFKALEGAAVKADLQSAFKSKLVSLQDVLYAHQAGKVRALIPVLEALLAYDFSRLPATASHGDLTLENIIFKGDGDVVFIDVLDGDLESFWMDIAKITYDLEIAWSLRSSLWQSDHSPDDRLLRMLSRYLSEELGMVIAQKFPEAVPHLPALKAIQALRVLPYSHNEQTIDKLASYVAKLPIPV</sequence>
<evidence type="ECO:0000313" key="2">
    <source>
        <dbReference type="Proteomes" id="UP000186364"/>
    </source>
</evidence>
<proteinExistence type="predicted"/>
<keyword evidence="2" id="KW-1185">Reference proteome</keyword>
<accession>A0A1Q9B3J9</accession>
<name>A0A1Q9B3J9_9HYPH</name>
<evidence type="ECO:0000313" key="1">
    <source>
        <dbReference type="EMBL" id="OLP62634.1"/>
    </source>
</evidence>
<dbReference type="InterPro" id="IPR011009">
    <property type="entry name" value="Kinase-like_dom_sf"/>
</dbReference>
<protein>
    <recommendedName>
        <fullName evidence="3">Aminoglycoside phosphotransferase domain-containing protein</fullName>
    </recommendedName>
</protein>
<gene>
    <name evidence="1" type="ORF">BJF93_12570</name>
</gene>
<dbReference type="EMBL" id="MKIP01000023">
    <property type="protein sequence ID" value="OLP62634.1"/>
    <property type="molecule type" value="Genomic_DNA"/>
</dbReference>
<dbReference type="Gene3D" id="3.90.1200.10">
    <property type="match status" value="1"/>
</dbReference>
<evidence type="ECO:0008006" key="3">
    <source>
        <dbReference type="Google" id="ProtNLM"/>
    </source>
</evidence>
<dbReference type="SUPFAM" id="SSF56112">
    <property type="entry name" value="Protein kinase-like (PK-like)"/>
    <property type="match status" value="1"/>
</dbReference>